<evidence type="ECO:0000256" key="1">
    <source>
        <dbReference type="SAM" id="MobiDB-lite"/>
    </source>
</evidence>
<proteinExistence type="predicted"/>
<keyword evidence="3" id="KW-1185">Reference proteome</keyword>
<sequence>MSFVPADYHTSSHNTSHPSLSLAPQQLEPHGHEAQFIPADPLWDDVLSFAEFGANTSPILSRQTSLQGTSFRNVNPLGHHHSVNGQPRQSGVPSSAPRVHQQSTRSEAIQHIVHPAVALQSPFDGAYTLLTHPSASFPVRLAPTTTPAAASSFAWANPAIPMPVPGPSTGAPAPMVRPWNADVPQDIPATCCRCRMPVRAQPLVRVHDTIEWVRPDVMKMVLLFNWSVNADAEAHEPWEEQRS</sequence>
<accession>A0AAD4QL31</accession>
<feature type="region of interest" description="Disordered" evidence="1">
    <location>
        <begin position="70"/>
        <end position="103"/>
    </location>
</feature>
<name>A0AAD4QL31_9AGAM</name>
<dbReference type="EMBL" id="WTXG01000015">
    <property type="protein sequence ID" value="KAI0301159.1"/>
    <property type="molecule type" value="Genomic_DNA"/>
</dbReference>
<evidence type="ECO:0000313" key="3">
    <source>
        <dbReference type="Proteomes" id="UP001203297"/>
    </source>
</evidence>
<feature type="compositionally biased region" description="Polar residues" evidence="1">
    <location>
        <begin position="83"/>
        <end position="93"/>
    </location>
</feature>
<gene>
    <name evidence="2" type="ORF">B0F90DRAFT_1817177</name>
</gene>
<protein>
    <submittedName>
        <fullName evidence="2">Uncharacterized protein</fullName>
    </submittedName>
</protein>
<dbReference type="AlphaFoldDB" id="A0AAD4QL31"/>
<feature type="compositionally biased region" description="Polar residues" evidence="1">
    <location>
        <begin position="9"/>
        <end position="24"/>
    </location>
</feature>
<organism evidence="2 3">
    <name type="scientific">Multifurca ochricompacta</name>
    <dbReference type="NCBI Taxonomy" id="376703"/>
    <lineage>
        <taxon>Eukaryota</taxon>
        <taxon>Fungi</taxon>
        <taxon>Dikarya</taxon>
        <taxon>Basidiomycota</taxon>
        <taxon>Agaricomycotina</taxon>
        <taxon>Agaricomycetes</taxon>
        <taxon>Russulales</taxon>
        <taxon>Russulaceae</taxon>
        <taxon>Multifurca</taxon>
    </lineage>
</organism>
<dbReference type="Proteomes" id="UP001203297">
    <property type="component" value="Unassembled WGS sequence"/>
</dbReference>
<reference evidence="2" key="1">
    <citation type="journal article" date="2022" name="New Phytol.">
        <title>Evolutionary transition to the ectomycorrhizal habit in the genomes of a hyperdiverse lineage of mushroom-forming fungi.</title>
        <authorList>
            <person name="Looney B."/>
            <person name="Miyauchi S."/>
            <person name="Morin E."/>
            <person name="Drula E."/>
            <person name="Courty P.E."/>
            <person name="Kohler A."/>
            <person name="Kuo A."/>
            <person name="LaButti K."/>
            <person name="Pangilinan J."/>
            <person name="Lipzen A."/>
            <person name="Riley R."/>
            <person name="Andreopoulos W."/>
            <person name="He G."/>
            <person name="Johnson J."/>
            <person name="Nolan M."/>
            <person name="Tritt A."/>
            <person name="Barry K.W."/>
            <person name="Grigoriev I.V."/>
            <person name="Nagy L.G."/>
            <person name="Hibbett D."/>
            <person name="Henrissat B."/>
            <person name="Matheny P.B."/>
            <person name="Labbe J."/>
            <person name="Martin F.M."/>
        </authorList>
    </citation>
    <scope>NUCLEOTIDE SEQUENCE</scope>
    <source>
        <strain evidence="2">BPL690</strain>
    </source>
</reference>
<feature type="region of interest" description="Disordered" evidence="1">
    <location>
        <begin position="1"/>
        <end position="24"/>
    </location>
</feature>
<evidence type="ECO:0000313" key="2">
    <source>
        <dbReference type="EMBL" id="KAI0301159.1"/>
    </source>
</evidence>
<comment type="caution">
    <text evidence="2">The sequence shown here is derived from an EMBL/GenBank/DDBJ whole genome shotgun (WGS) entry which is preliminary data.</text>
</comment>